<feature type="region of interest" description="Disordered" evidence="1">
    <location>
        <begin position="51"/>
        <end position="71"/>
    </location>
</feature>
<evidence type="ECO:0000313" key="3">
    <source>
        <dbReference type="Proteomes" id="UP001054902"/>
    </source>
</evidence>
<protein>
    <submittedName>
        <fullName evidence="2">Uncharacterized protein</fullName>
    </submittedName>
</protein>
<gene>
    <name evidence="2" type="ORF">CTEN210_02443</name>
</gene>
<proteinExistence type="predicted"/>
<organism evidence="2 3">
    <name type="scientific">Chaetoceros tenuissimus</name>
    <dbReference type="NCBI Taxonomy" id="426638"/>
    <lineage>
        <taxon>Eukaryota</taxon>
        <taxon>Sar</taxon>
        <taxon>Stramenopiles</taxon>
        <taxon>Ochrophyta</taxon>
        <taxon>Bacillariophyta</taxon>
        <taxon>Coscinodiscophyceae</taxon>
        <taxon>Chaetocerotophycidae</taxon>
        <taxon>Chaetocerotales</taxon>
        <taxon>Chaetocerotaceae</taxon>
        <taxon>Chaetoceros</taxon>
    </lineage>
</organism>
<dbReference type="InterPro" id="IPR019410">
    <property type="entry name" value="Methyltransf_16"/>
</dbReference>
<dbReference type="Proteomes" id="UP001054902">
    <property type="component" value="Unassembled WGS sequence"/>
</dbReference>
<dbReference type="Pfam" id="PF10294">
    <property type="entry name" value="Methyltransf_16"/>
    <property type="match status" value="1"/>
</dbReference>
<dbReference type="PANTHER" id="PTHR14614">
    <property type="entry name" value="HEPATOCELLULAR CARCINOMA-ASSOCIATED ANTIGEN"/>
    <property type="match status" value="1"/>
</dbReference>
<evidence type="ECO:0000313" key="2">
    <source>
        <dbReference type="EMBL" id="GFH45969.1"/>
    </source>
</evidence>
<accession>A0AAD3CHY2</accession>
<dbReference type="EMBL" id="BLLK01000022">
    <property type="protein sequence ID" value="GFH45969.1"/>
    <property type="molecule type" value="Genomic_DNA"/>
</dbReference>
<dbReference type="AlphaFoldDB" id="A0AAD3CHY2"/>
<keyword evidence="3" id="KW-1185">Reference proteome</keyword>
<dbReference type="SUPFAM" id="SSF53335">
    <property type="entry name" value="S-adenosyl-L-methionine-dependent methyltransferases"/>
    <property type="match status" value="1"/>
</dbReference>
<dbReference type="InterPro" id="IPR029063">
    <property type="entry name" value="SAM-dependent_MTases_sf"/>
</dbReference>
<name>A0AAD3CHY2_9STRA</name>
<evidence type="ECO:0000256" key="1">
    <source>
        <dbReference type="SAM" id="MobiDB-lite"/>
    </source>
</evidence>
<reference evidence="2 3" key="1">
    <citation type="journal article" date="2021" name="Sci. Rep.">
        <title>The genome of the diatom Chaetoceros tenuissimus carries an ancient integrated fragment of an extant virus.</title>
        <authorList>
            <person name="Hongo Y."/>
            <person name="Kimura K."/>
            <person name="Takaki Y."/>
            <person name="Yoshida Y."/>
            <person name="Baba S."/>
            <person name="Kobayashi G."/>
            <person name="Nagasaki K."/>
            <person name="Hano T."/>
            <person name="Tomaru Y."/>
        </authorList>
    </citation>
    <scope>NUCLEOTIDE SEQUENCE [LARGE SCALE GENOMIC DNA]</scope>
    <source>
        <strain evidence="2 3">NIES-3715</strain>
    </source>
</reference>
<dbReference type="Gene3D" id="3.40.50.150">
    <property type="entry name" value="Vaccinia Virus protein VP39"/>
    <property type="match status" value="1"/>
</dbReference>
<sequence length="377" mass="42398">MAKLKTIKMMIPEGAGYGDSLTFNVNGNELEIAIPEGSKVGDVLQIQVQVESDEEDIDGSKDVTQDDDDDDVTKVPLKNLGITLELHSKVPSSVEAARFKDKGETPEEGQMKCDGTFAMPWQAGIHLAQHICSDKFHERFADVRNVLELGSGTGLCGITFAVNATNKLSKRKTDIKKLNLILTDMPNAMNTLQYNLDVNKDKLSSQLDEKQIHVAPLVWGNNGNIDKIHSKLKQVEGADLILGSDLLYNVSLDVLKGLCKTIKSIDSPKKARILLSVRWRKPEEERVFFELMRDNGYDFELLEHDDSPYACHLNWEEFGNPKSKKSNEFFGNNYAKVDGESKPLKDVCEDDMDVMTDDEFDQFERRFIQVYIGKSND</sequence>
<comment type="caution">
    <text evidence="2">The sequence shown here is derived from an EMBL/GenBank/DDBJ whole genome shotgun (WGS) entry which is preliminary data.</text>
</comment>